<name>A0ABP8M0B1_9BACT</name>
<evidence type="ECO:0000256" key="1">
    <source>
        <dbReference type="SAM" id="Phobius"/>
    </source>
</evidence>
<proteinExistence type="predicted"/>
<dbReference type="Pfam" id="PF10825">
    <property type="entry name" value="DUF2752"/>
    <property type="match status" value="1"/>
</dbReference>
<evidence type="ECO:0008006" key="4">
    <source>
        <dbReference type="Google" id="ProtNLM"/>
    </source>
</evidence>
<dbReference type="Proteomes" id="UP001501508">
    <property type="component" value="Unassembled WGS sequence"/>
</dbReference>
<keyword evidence="3" id="KW-1185">Reference proteome</keyword>
<dbReference type="InterPro" id="IPR021215">
    <property type="entry name" value="DUF2752"/>
</dbReference>
<accession>A0ABP8M0B1</accession>
<comment type="caution">
    <text evidence="2">The sequence shown here is derived from an EMBL/GenBank/DDBJ whole genome shotgun (WGS) entry which is preliminary data.</text>
</comment>
<sequence length="126" mass="13855">MVLWAAAGGYLWLGYTLFQGSPGGPGVCLIKEVTGVPCPSCGTTRAIEALAHGNLQASFLLNPFGLLVFALMMVIPVWVVVDLLTGKTTFYRAYQRSEQILRRKYIAIPLAILVLLNWVWNIMKGL</sequence>
<evidence type="ECO:0000313" key="2">
    <source>
        <dbReference type="EMBL" id="GAA4441821.1"/>
    </source>
</evidence>
<feature type="transmembrane region" description="Helical" evidence="1">
    <location>
        <begin position="105"/>
        <end position="123"/>
    </location>
</feature>
<keyword evidence="1" id="KW-0812">Transmembrane</keyword>
<gene>
    <name evidence="2" type="ORF">GCM10023091_27670</name>
</gene>
<keyword evidence="1" id="KW-0472">Membrane</keyword>
<dbReference type="EMBL" id="BAABEY010000025">
    <property type="protein sequence ID" value="GAA4441821.1"/>
    <property type="molecule type" value="Genomic_DNA"/>
</dbReference>
<evidence type="ECO:0000313" key="3">
    <source>
        <dbReference type="Proteomes" id="UP001501508"/>
    </source>
</evidence>
<organism evidence="2 3">
    <name type="scientific">Ravibacter arvi</name>
    <dbReference type="NCBI Taxonomy" id="2051041"/>
    <lineage>
        <taxon>Bacteria</taxon>
        <taxon>Pseudomonadati</taxon>
        <taxon>Bacteroidota</taxon>
        <taxon>Cytophagia</taxon>
        <taxon>Cytophagales</taxon>
        <taxon>Spirosomataceae</taxon>
        <taxon>Ravibacter</taxon>
    </lineage>
</organism>
<reference evidence="3" key="1">
    <citation type="journal article" date="2019" name="Int. J. Syst. Evol. Microbiol.">
        <title>The Global Catalogue of Microorganisms (GCM) 10K type strain sequencing project: providing services to taxonomists for standard genome sequencing and annotation.</title>
        <authorList>
            <consortium name="The Broad Institute Genomics Platform"/>
            <consortium name="The Broad Institute Genome Sequencing Center for Infectious Disease"/>
            <person name="Wu L."/>
            <person name="Ma J."/>
        </authorList>
    </citation>
    <scope>NUCLEOTIDE SEQUENCE [LARGE SCALE GENOMIC DNA]</scope>
    <source>
        <strain evidence="3">JCM 31920</strain>
    </source>
</reference>
<feature type="transmembrane region" description="Helical" evidence="1">
    <location>
        <begin position="64"/>
        <end position="84"/>
    </location>
</feature>
<keyword evidence="1" id="KW-1133">Transmembrane helix</keyword>
<protein>
    <recommendedName>
        <fullName evidence="4">DUF2752 domain-containing protein</fullName>
    </recommendedName>
</protein>